<dbReference type="Proteomes" id="UP000317422">
    <property type="component" value="Unassembled WGS sequence"/>
</dbReference>
<dbReference type="RefSeq" id="WP_211351943.1">
    <property type="nucleotide sequence ID" value="NZ_VFQC01000002.1"/>
</dbReference>
<organism evidence="1 2">
    <name type="scientific">Haloactinospora alba</name>
    <dbReference type="NCBI Taxonomy" id="405555"/>
    <lineage>
        <taxon>Bacteria</taxon>
        <taxon>Bacillati</taxon>
        <taxon>Actinomycetota</taxon>
        <taxon>Actinomycetes</taxon>
        <taxon>Streptosporangiales</taxon>
        <taxon>Nocardiopsidaceae</taxon>
        <taxon>Haloactinospora</taxon>
    </lineage>
</organism>
<reference evidence="1 2" key="1">
    <citation type="submission" date="2019-06" db="EMBL/GenBank/DDBJ databases">
        <title>Sequencing the genomes of 1000 actinobacteria strains.</title>
        <authorList>
            <person name="Klenk H.-P."/>
        </authorList>
    </citation>
    <scope>NUCLEOTIDE SEQUENCE [LARGE SCALE GENOMIC DNA]</scope>
    <source>
        <strain evidence="1 2">DSM 45015</strain>
    </source>
</reference>
<sequence length="190" mass="19533">GTVRAAFGRAVDAVSSGISSAVGFVRELPGRAVSALGNLGRLLLNKGKDLISGFVRGIRNAAGSIVTTIKNFITDKIPGFVKDALGISSPSRVMAQLGEAIGSGLATGIHDSQRNVERAMDDLVPDPRQAAARIAAAPAAAGGGTLQPGAGRRADNPAAGVTVNVHPREGQSEYEIGRMVERELAWAGKR</sequence>
<dbReference type="EMBL" id="VFQC01000002">
    <property type="protein sequence ID" value="TQN28268.1"/>
    <property type="molecule type" value="Genomic_DNA"/>
</dbReference>
<proteinExistence type="predicted"/>
<keyword evidence="2" id="KW-1185">Reference proteome</keyword>
<evidence type="ECO:0000313" key="2">
    <source>
        <dbReference type="Proteomes" id="UP000317422"/>
    </source>
</evidence>
<evidence type="ECO:0000313" key="1">
    <source>
        <dbReference type="EMBL" id="TQN28268.1"/>
    </source>
</evidence>
<protein>
    <recommendedName>
        <fullName evidence="3">Phage-related protein</fullName>
    </recommendedName>
</protein>
<dbReference type="AlphaFoldDB" id="A0A543N8Y4"/>
<comment type="caution">
    <text evidence="1">The sequence shown here is derived from an EMBL/GenBank/DDBJ whole genome shotgun (WGS) entry which is preliminary data.</text>
</comment>
<evidence type="ECO:0008006" key="3">
    <source>
        <dbReference type="Google" id="ProtNLM"/>
    </source>
</evidence>
<gene>
    <name evidence="1" type="ORF">FHX37_3601</name>
</gene>
<accession>A0A543N8Y4</accession>
<feature type="non-terminal residue" evidence="1">
    <location>
        <position position="1"/>
    </location>
</feature>
<name>A0A543N8Y4_9ACTN</name>